<evidence type="ECO:0000313" key="3">
    <source>
        <dbReference type="EMBL" id="RYB01634.1"/>
    </source>
</evidence>
<dbReference type="Proteomes" id="UP000289411">
    <property type="component" value="Unassembled WGS sequence"/>
</dbReference>
<dbReference type="RefSeq" id="WP_129222015.1">
    <property type="nucleotide sequence ID" value="NZ_QYBC01000033.1"/>
</dbReference>
<name>A0A4Q2R801_9HYPH</name>
<protein>
    <submittedName>
        <fullName evidence="3">Phosphatase PAP2 family protein</fullName>
    </submittedName>
</protein>
<reference evidence="3 4" key="1">
    <citation type="submission" date="2018-09" db="EMBL/GenBank/DDBJ databases">
        <authorList>
            <person name="Grouzdev D.S."/>
            <person name="Krutkina M.S."/>
        </authorList>
    </citation>
    <scope>NUCLEOTIDE SEQUENCE [LARGE SCALE GENOMIC DNA]</scope>
    <source>
        <strain evidence="3 4">RmlP001</strain>
    </source>
</reference>
<sequence>MAIEDGSAKPPFMVTWRGVGLALVLAAAVFAVFSSDPGLDLAAAGAFYAGDGRFTGATPFGEGVRRVFYAIPVLVLAAAGLAAALRRFGLDVPAPSGRGLAVLALSLALGPGLLVNVALKDHWHRPRPLQVREFGGTAAFRPLGLPGGECRRNCSFVSGEGASSFWTVAPALMAPPAWRAAALAAALVYAGATGLLRMAFGGHFLSDTLLAGLFTWLVIAAVWRLVLGDRSPRARR</sequence>
<keyword evidence="1" id="KW-0812">Transmembrane</keyword>
<keyword evidence="4" id="KW-1185">Reference proteome</keyword>
<feature type="transmembrane region" description="Helical" evidence="1">
    <location>
        <begin position="177"/>
        <end position="196"/>
    </location>
</feature>
<feature type="transmembrane region" description="Helical" evidence="1">
    <location>
        <begin position="12"/>
        <end position="33"/>
    </location>
</feature>
<evidence type="ECO:0000313" key="4">
    <source>
        <dbReference type="Proteomes" id="UP000289411"/>
    </source>
</evidence>
<feature type="transmembrane region" description="Helical" evidence="1">
    <location>
        <begin position="208"/>
        <end position="226"/>
    </location>
</feature>
<evidence type="ECO:0000259" key="2">
    <source>
        <dbReference type="Pfam" id="PF01569"/>
    </source>
</evidence>
<proteinExistence type="predicted"/>
<organism evidence="3 4">
    <name type="scientific">Lichenibacterium ramalinae</name>
    <dbReference type="NCBI Taxonomy" id="2316527"/>
    <lineage>
        <taxon>Bacteria</taxon>
        <taxon>Pseudomonadati</taxon>
        <taxon>Pseudomonadota</taxon>
        <taxon>Alphaproteobacteria</taxon>
        <taxon>Hyphomicrobiales</taxon>
        <taxon>Lichenihabitantaceae</taxon>
        <taxon>Lichenibacterium</taxon>
    </lineage>
</organism>
<keyword evidence="1" id="KW-0472">Membrane</keyword>
<dbReference type="SUPFAM" id="SSF48317">
    <property type="entry name" value="Acid phosphatase/Vanadium-dependent haloperoxidase"/>
    <property type="match status" value="1"/>
</dbReference>
<keyword evidence="1" id="KW-1133">Transmembrane helix</keyword>
<dbReference type="InterPro" id="IPR000326">
    <property type="entry name" value="PAP2/HPO"/>
</dbReference>
<comment type="caution">
    <text evidence="3">The sequence shown here is derived from an EMBL/GenBank/DDBJ whole genome shotgun (WGS) entry which is preliminary data.</text>
</comment>
<dbReference type="AlphaFoldDB" id="A0A4Q2R801"/>
<feature type="transmembrane region" description="Helical" evidence="1">
    <location>
        <begin position="100"/>
        <end position="119"/>
    </location>
</feature>
<dbReference type="Pfam" id="PF01569">
    <property type="entry name" value="PAP2"/>
    <property type="match status" value="1"/>
</dbReference>
<dbReference type="Gene3D" id="1.20.144.10">
    <property type="entry name" value="Phosphatidic acid phosphatase type 2/haloperoxidase"/>
    <property type="match status" value="1"/>
</dbReference>
<evidence type="ECO:0000256" key="1">
    <source>
        <dbReference type="SAM" id="Phobius"/>
    </source>
</evidence>
<dbReference type="EMBL" id="QYBC01000033">
    <property type="protein sequence ID" value="RYB01634.1"/>
    <property type="molecule type" value="Genomic_DNA"/>
</dbReference>
<gene>
    <name evidence="3" type="ORF">D3272_25265</name>
</gene>
<feature type="domain" description="Phosphatidic acid phosphatase type 2/haloperoxidase" evidence="2">
    <location>
        <begin position="102"/>
        <end position="226"/>
    </location>
</feature>
<dbReference type="InterPro" id="IPR036938">
    <property type="entry name" value="PAP2/HPO_sf"/>
</dbReference>
<reference evidence="3 4" key="2">
    <citation type="submission" date="2019-02" db="EMBL/GenBank/DDBJ databases">
        <title>'Lichenibacterium ramalinii' gen. nov. sp. nov., 'Lichenibacterium minor' gen. nov. sp. nov.</title>
        <authorList>
            <person name="Pankratov T."/>
        </authorList>
    </citation>
    <scope>NUCLEOTIDE SEQUENCE [LARGE SCALE GENOMIC DNA]</scope>
    <source>
        <strain evidence="3 4">RmlP001</strain>
    </source>
</reference>
<dbReference type="OrthoDB" id="9813524at2"/>
<feature type="transmembrane region" description="Helical" evidence="1">
    <location>
        <begin position="67"/>
        <end position="88"/>
    </location>
</feature>
<accession>A0A4Q2R801</accession>